<gene>
    <name evidence="2" type="ORF">ABDJ38_08445</name>
</gene>
<sequence>MIVDIEAIARHYGGKICKGNALIPTPGHSRRDRGTAIKVSAHAPDGCLVACYNGTQADALAVKEMLRADGFLAHSAHARALSMQERRSIQQADLARKRERLEAEQVAARCAADLWANASRADPAHPYLVAKALEPFGIRQAGRDLLVPMFNPGFRLWNVQRIRPDGLKLFGKDARTAGLFWPHGVHMQDGRPSAGPLVIGEGFATMAAVHSATGFGVVAAMSARNLETVARAMRKLFPARKLVIAADDDRHLAENIGLGVARKAAQAVGGVVATPRPETCPADSSADFADIPRDDVAGRIEAARLGE</sequence>
<organism evidence="2 3">
    <name type="scientific">Aurantiacibacter flavus</name>
    <dbReference type="NCBI Taxonomy" id="3145232"/>
    <lineage>
        <taxon>Bacteria</taxon>
        <taxon>Pseudomonadati</taxon>
        <taxon>Pseudomonadota</taxon>
        <taxon>Alphaproteobacteria</taxon>
        <taxon>Sphingomonadales</taxon>
        <taxon>Erythrobacteraceae</taxon>
        <taxon>Aurantiacibacter</taxon>
    </lineage>
</organism>
<dbReference type="InterPro" id="IPR034154">
    <property type="entry name" value="TOPRIM_DnaG/twinkle"/>
</dbReference>
<dbReference type="CDD" id="cd01029">
    <property type="entry name" value="TOPRIM_primases"/>
    <property type="match status" value="1"/>
</dbReference>
<dbReference type="EMBL" id="JBDLBR010000002">
    <property type="protein sequence ID" value="MEN7537202.1"/>
    <property type="molecule type" value="Genomic_DNA"/>
</dbReference>
<proteinExistence type="predicted"/>
<accession>A0ABV0CZE1</accession>
<dbReference type="Pfam" id="PF13362">
    <property type="entry name" value="Toprim_3"/>
    <property type="match status" value="1"/>
</dbReference>
<evidence type="ECO:0000313" key="3">
    <source>
        <dbReference type="Proteomes" id="UP001484535"/>
    </source>
</evidence>
<protein>
    <submittedName>
        <fullName evidence="2">Toprim domain-containing protein</fullName>
    </submittedName>
</protein>
<evidence type="ECO:0000313" key="2">
    <source>
        <dbReference type="EMBL" id="MEN7537202.1"/>
    </source>
</evidence>
<dbReference type="SMART" id="SM00493">
    <property type="entry name" value="TOPRIM"/>
    <property type="match status" value="1"/>
</dbReference>
<reference evidence="2 3" key="1">
    <citation type="submission" date="2024-05" db="EMBL/GenBank/DDBJ databases">
        <authorList>
            <person name="Park S."/>
        </authorList>
    </citation>
    <scope>NUCLEOTIDE SEQUENCE [LARGE SCALE GENOMIC DNA]</scope>
    <source>
        <strain evidence="2 3">DGU5</strain>
    </source>
</reference>
<dbReference type="Proteomes" id="UP001484535">
    <property type="component" value="Unassembled WGS sequence"/>
</dbReference>
<keyword evidence="3" id="KW-1185">Reference proteome</keyword>
<dbReference type="RefSeq" id="WP_346784649.1">
    <property type="nucleotide sequence ID" value="NZ_JBDLBR010000002.1"/>
</dbReference>
<comment type="caution">
    <text evidence="2">The sequence shown here is derived from an EMBL/GenBank/DDBJ whole genome shotgun (WGS) entry which is preliminary data.</text>
</comment>
<dbReference type="InterPro" id="IPR006171">
    <property type="entry name" value="TOPRIM_dom"/>
</dbReference>
<name>A0ABV0CZE1_9SPHN</name>
<feature type="domain" description="Toprim" evidence="1">
    <location>
        <begin position="195"/>
        <end position="273"/>
    </location>
</feature>
<evidence type="ECO:0000259" key="1">
    <source>
        <dbReference type="SMART" id="SM00493"/>
    </source>
</evidence>